<organism evidence="2">
    <name type="scientific">Sulfolobus acidocaldarius N8</name>
    <dbReference type="NCBI Taxonomy" id="1028566"/>
    <lineage>
        <taxon>Archaea</taxon>
        <taxon>Thermoproteota</taxon>
        <taxon>Thermoprotei</taxon>
        <taxon>Sulfolobales</taxon>
        <taxon>Sulfolobaceae</taxon>
        <taxon>Sulfolobus</taxon>
    </lineage>
</organism>
<evidence type="ECO:0000313" key="1">
    <source>
        <dbReference type="EMBL" id="AGE71919.1"/>
    </source>
</evidence>
<dbReference type="HOGENOM" id="CLU_3194659_0_0_2"/>
<dbReference type="Proteomes" id="UP000011281">
    <property type="component" value="Chromosome"/>
</dbReference>
<dbReference type="AlphaFoldDB" id="M1IXD9"/>
<protein>
    <submittedName>
        <fullName evidence="1">Uncharacterized protein</fullName>
    </submittedName>
</protein>
<sequence length="45" mass="5039">MRGTSSKFEVGKASSSWTLVNVLRIEVIYGSRNMMRAMSETVKTV</sequence>
<proteinExistence type="predicted"/>
<evidence type="ECO:0000313" key="2">
    <source>
        <dbReference type="Proteomes" id="UP000011281"/>
    </source>
</evidence>
<reference evidence="1 2" key="1">
    <citation type="journal article" date="2012" name="ISME J.">
        <title>Genomic evidence of rapid, global-scale gene flow in a Sulfolobus species.</title>
        <authorList>
            <person name="Mao D."/>
            <person name="Grogan D."/>
        </authorList>
    </citation>
    <scope>NUCLEOTIDE SEQUENCE [LARGE SCALE GENOMIC DNA]</scope>
    <source>
        <strain evidence="1 2">N8</strain>
    </source>
</reference>
<dbReference type="KEGG" id="sacn:SacN8_09810"/>
<gene>
    <name evidence="1" type="ORF">SacN8_09810</name>
</gene>
<dbReference type="PATRIC" id="fig|1028566.6.peg.1962"/>
<name>M1IXD9_9CREN</name>
<accession>M1IXD9</accession>
<dbReference type="EMBL" id="CP002817">
    <property type="protein sequence ID" value="AGE71919.1"/>
    <property type="molecule type" value="Genomic_DNA"/>
</dbReference>